<reference evidence="1" key="2">
    <citation type="journal article" date="2015" name="Fish Shellfish Immunol.">
        <title>Early steps in the European eel (Anguilla anguilla)-Vibrio vulnificus interaction in the gills: Role of the RtxA13 toxin.</title>
        <authorList>
            <person name="Callol A."/>
            <person name="Pajuelo D."/>
            <person name="Ebbesson L."/>
            <person name="Teles M."/>
            <person name="MacKenzie S."/>
            <person name="Amaro C."/>
        </authorList>
    </citation>
    <scope>NUCLEOTIDE SEQUENCE</scope>
</reference>
<protein>
    <submittedName>
        <fullName evidence="1">Uncharacterized protein</fullName>
    </submittedName>
</protein>
<organism evidence="1">
    <name type="scientific">Anguilla anguilla</name>
    <name type="common">European freshwater eel</name>
    <name type="synonym">Muraena anguilla</name>
    <dbReference type="NCBI Taxonomy" id="7936"/>
    <lineage>
        <taxon>Eukaryota</taxon>
        <taxon>Metazoa</taxon>
        <taxon>Chordata</taxon>
        <taxon>Craniata</taxon>
        <taxon>Vertebrata</taxon>
        <taxon>Euteleostomi</taxon>
        <taxon>Actinopterygii</taxon>
        <taxon>Neopterygii</taxon>
        <taxon>Teleostei</taxon>
        <taxon>Anguilliformes</taxon>
        <taxon>Anguillidae</taxon>
        <taxon>Anguilla</taxon>
    </lineage>
</organism>
<reference evidence="1" key="1">
    <citation type="submission" date="2014-11" db="EMBL/GenBank/DDBJ databases">
        <authorList>
            <person name="Amaro Gonzalez C."/>
        </authorList>
    </citation>
    <scope>NUCLEOTIDE SEQUENCE</scope>
</reference>
<name>A0A0E9TH84_ANGAN</name>
<dbReference type="AlphaFoldDB" id="A0A0E9TH84"/>
<sequence length="43" mass="4272">MESKSLVSGSVFRSLSRSCSCFAVSECSSSLCPGQVVLGGAAG</sequence>
<dbReference type="EMBL" id="GBXM01055780">
    <property type="protein sequence ID" value="JAH52797.1"/>
    <property type="molecule type" value="Transcribed_RNA"/>
</dbReference>
<evidence type="ECO:0000313" key="1">
    <source>
        <dbReference type="EMBL" id="JAH52797.1"/>
    </source>
</evidence>
<proteinExistence type="predicted"/>
<accession>A0A0E9TH84</accession>